<dbReference type="Proteomes" id="UP000076532">
    <property type="component" value="Unassembled WGS sequence"/>
</dbReference>
<evidence type="ECO:0000259" key="8">
    <source>
        <dbReference type="Pfam" id="PF17846"/>
    </source>
</evidence>
<name>A0A166J9X6_9AGAM</name>
<evidence type="ECO:0000256" key="4">
    <source>
        <dbReference type="ARBA" id="ARBA00022801"/>
    </source>
</evidence>
<evidence type="ECO:0000313" key="12">
    <source>
        <dbReference type="EMBL" id="KZP20643.1"/>
    </source>
</evidence>
<dbReference type="InterPro" id="IPR041385">
    <property type="entry name" value="SH3_12"/>
</dbReference>
<dbReference type="PANTHER" id="PTHR12341:SF7">
    <property type="entry name" value="5'-3' EXORIBONUCLEASE 1"/>
    <property type="match status" value="1"/>
</dbReference>
<keyword evidence="13" id="KW-1185">Reference proteome</keyword>
<dbReference type="GO" id="GO:0005634">
    <property type="term" value="C:nucleus"/>
    <property type="evidence" value="ECO:0007669"/>
    <property type="project" value="TreeGrafter"/>
</dbReference>
<evidence type="ECO:0000256" key="5">
    <source>
        <dbReference type="ARBA" id="ARBA00022839"/>
    </source>
</evidence>
<feature type="compositionally biased region" description="Gly residues" evidence="6">
    <location>
        <begin position="1529"/>
        <end position="1538"/>
    </location>
</feature>
<accession>A0A166J9X6</accession>
<reference evidence="12 13" key="1">
    <citation type="journal article" date="2016" name="Mol. Biol. Evol.">
        <title>Comparative Genomics of Early-Diverging Mushroom-Forming Fungi Provides Insights into the Origins of Lignocellulose Decay Capabilities.</title>
        <authorList>
            <person name="Nagy L.G."/>
            <person name="Riley R."/>
            <person name="Tritt A."/>
            <person name="Adam C."/>
            <person name="Daum C."/>
            <person name="Floudas D."/>
            <person name="Sun H."/>
            <person name="Yadav J.S."/>
            <person name="Pangilinan J."/>
            <person name="Larsson K.H."/>
            <person name="Matsuura K."/>
            <person name="Barry K."/>
            <person name="Labutti K."/>
            <person name="Kuo R."/>
            <person name="Ohm R.A."/>
            <person name="Bhattacharya S.S."/>
            <person name="Shirouzu T."/>
            <person name="Yoshinaga Y."/>
            <person name="Martin F.M."/>
            <person name="Grigoriev I.V."/>
            <person name="Hibbett D.S."/>
        </authorList>
    </citation>
    <scope>NUCLEOTIDE SEQUENCE [LARGE SCALE GENOMIC DNA]</scope>
    <source>
        <strain evidence="12 13">CBS 109695</strain>
    </source>
</reference>
<dbReference type="Pfam" id="PF18332">
    <property type="entry name" value="XRN1_D1"/>
    <property type="match status" value="1"/>
</dbReference>
<feature type="region of interest" description="Disordered" evidence="6">
    <location>
        <begin position="1509"/>
        <end position="1581"/>
    </location>
</feature>
<dbReference type="InterPro" id="IPR014722">
    <property type="entry name" value="Rib_uL2_dom2"/>
</dbReference>
<dbReference type="GO" id="GO:0000956">
    <property type="term" value="P:nuclear-transcribed mRNA catabolic process"/>
    <property type="evidence" value="ECO:0007669"/>
    <property type="project" value="TreeGrafter"/>
</dbReference>
<dbReference type="STRING" id="436010.A0A166J9X6"/>
<keyword evidence="4" id="KW-0378">Hydrolase</keyword>
<dbReference type="CDD" id="cd18673">
    <property type="entry name" value="PIN_XRN1-2-like"/>
    <property type="match status" value="1"/>
</dbReference>
<keyword evidence="3" id="KW-0540">Nuclease</keyword>
<dbReference type="InterPro" id="IPR041412">
    <property type="entry name" value="Xrn1_helical"/>
</dbReference>
<dbReference type="InterPro" id="IPR027073">
    <property type="entry name" value="5_3_exoribonuclease"/>
</dbReference>
<feature type="domain" description="Exoribonuclease Xrn1 D2/D3" evidence="11">
    <location>
        <begin position="1092"/>
        <end position="1315"/>
    </location>
</feature>
<evidence type="ECO:0000259" key="10">
    <source>
        <dbReference type="Pfam" id="PF18332"/>
    </source>
</evidence>
<dbReference type="InterPro" id="IPR047008">
    <property type="entry name" value="XRN1_SH3_sf"/>
</dbReference>
<feature type="domain" description="5'-3' exoribonuclease 1 D1" evidence="10">
    <location>
        <begin position="897"/>
        <end position="1088"/>
    </location>
</feature>
<organism evidence="12 13">
    <name type="scientific">Athelia psychrophila</name>
    <dbReference type="NCBI Taxonomy" id="1759441"/>
    <lineage>
        <taxon>Eukaryota</taxon>
        <taxon>Fungi</taxon>
        <taxon>Dikarya</taxon>
        <taxon>Basidiomycota</taxon>
        <taxon>Agaricomycotina</taxon>
        <taxon>Agaricomycetes</taxon>
        <taxon>Agaricomycetidae</taxon>
        <taxon>Atheliales</taxon>
        <taxon>Atheliaceae</taxon>
        <taxon>Athelia</taxon>
    </lineage>
</organism>
<dbReference type="GO" id="GO:0004534">
    <property type="term" value="F:5'-3' RNA exonuclease activity"/>
    <property type="evidence" value="ECO:0007669"/>
    <property type="project" value="UniProtKB-ARBA"/>
</dbReference>
<dbReference type="Gene3D" id="2.30.30.30">
    <property type="match status" value="1"/>
</dbReference>
<dbReference type="InterPro" id="IPR004859">
    <property type="entry name" value="Xrn1_N"/>
</dbReference>
<dbReference type="Gene3D" id="3.40.50.12390">
    <property type="match status" value="2"/>
</dbReference>
<feature type="compositionally biased region" description="Polar residues" evidence="6">
    <location>
        <begin position="1509"/>
        <end position="1522"/>
    </location>
</feature>
<dbReference type="Pfam" id="PF18334">
    <property type="entry name" value="XRN1_D2_D3"/>
    <property type="match status" value="1"/>
</dbReference>
<protein>
    <submittedName>
        <fullName evidence="12">Uncharacterized protein</fullName>
    </submittedName>
</protein>
<comment type="similarity">
    <text evidence="1">Belongs to the 5'-3' exonuclease family. XRN2/RAT1 subfamily.</text>
</comment>
<evidence type="ECO:0000256" key="6">
    <source>
        <dbReference type="SAM" id="MobiDB-lite"/>
    </source>
</evidence>
<evidence type="ECO:0000256" key="1">
    <source>
        <dbReference type="ARBA" id="ARBA00006994"/>
    </source>
</evidence>
<dbReference type="Pfam" id="PF18129">
    <property type="entry name" value="SH3_12"/>
    <property type="match status" value="1"/>
</dbReference>
<feature type="domain" description="Xrn1 N-terminal" evidence="7">
    <location>
        <begin position="191"/>
        <end position="367"/>
    </location>
</feature>
<gene>
    <name evidence="12" type="ORF">FIBSPDRAFT_891738</name>
</gene>
<evidence type="ECO:0000256" key="3">
    <source>
        <dbReference type="ARBA" id="ARBA00022722"/>
    </source>
</evidence>
<dbReference type="InterPro" id="IPR041106">
    <property type="entry name" value="XRN1_D2_D3"/>
</dbReference>
<dbReference type="FunFam" id="3.40.50.12390:FF:000002">
    <property type="entry name" value="5'-3' exoribonuclease 1"/>
    <property type="match status" value="1"/>
</dbReference>
<proteinExistence type="inferred from homology"/>
<dbReference type="OrthoDB" id="372487at2759"/>
<dbReference type="GO" id="GO:0016075">
    <property type="term" value="P:rRNA catabolic process"/>
    <property type="evidence" value="ECO:0007669"/>
    <property type="project" value="TreeGrafter"/>
</dbReference>
<evidence type="ECO:0000259" key="9">
    <source>
        <dbReference type="Pfam" id="PF18129"/>
    </source>
</evidence>
<dbReference type="Pfam" id="PF03159">
    <property type="entry name" value="XRN_N"/>
    <property type="match status" value="1"/>
</dbReference>
<dbReference type="Pfam" id="PF17846">
    <property type="entry name" value="XRN_M"/>
    <property type="match status" value="1"/>
</dbReference>
<dbReference type="Gene3D" id="1.25.40.1050">
    <property type="match status" value="1"/>
</dbReference>
<dbReference type="FunFam" id="1.25.40.1050:FF:000002">
    <property type="entry name" value="5'-3' exoribonuclease"/>
    <property type="match status" value="1"/>
</dbReference>
<dbReference type="Gene3D" id="2.170.260.40">
    <property type="match status" value="1"/>
</dbReference>
<dbReference type="InterPro" id="IPR047007">
    <property type="entry name" value="XRN1_D1_sf"/>
</dbReference>
<dbReference type="GO" id="GO:0006397">
    <property type="term" value="P:mRNA processing"/>
    <property type="evidence" value="ECO:0007669"/>
    <property type="project" value="UniProtKB-KW"/>
</dbReference>
<dbReference type="GO" id="GO:0003723">
    <property type="term" value="F:RNA binding"/>
    <property type="evidence" value="ECO:0007669"/>
    <property type="project" value="TreeGrafter"/>
</dbReference>
<sequence>MPCCSLPADLTSPHILTAAALYSSRPCLKQRNDLASGKLNLPAEDRSPSSKLIARLQRRPSSAGTTYSHTPWHKFGPAFYLWRQEIVISKGYLVLGLQCQGWRERLVTTCNLAEGRRSLRSGMLQKRGATYRPVPHHNPRRNTVATAREHGHSEVFQIHLNSPSERYPLTSQLITENKIPEFGSHPNDGDAHFRLSEEQMFTSIFSYVDLLFGKIKPKKLFFIAVDGVAPRAKMNQQRSRRFRTAKEAQELKEKAIRNGEKLPDEKAFDSNSITPGTPFMTRVASQMQYFIHKKITEDSAWRSVKVVLSGHDVPGEGEHKIMEYIRKSRAQPDHDPNVRHCLYGLDADLIMLGLLSHDPHFCLLREEVKFGPAKKGKGGGGLEQINFYLLHLSLMREYLDLEFNSIRSALPFEYSAERVIDDFILLAVFCGNDFLPNLPDLHIHENGLERLFEVYKKVLPSLDGYMNESGTINVKRLQVLLDEMAIWERDVFEKEFADLNWYKGKQIAKGGKGKVKEVESAKTEEGLVLMKPQRAIFDSVYNFVLSNRDKPATYIGTASLTMPNTFAARERKFIATLAEDLRLSISWDEYDDDDQNLIVFRLPGALEEPLPDPISEAPADAGEDDSEEVWEDVEEGVEDDDEEGKAAVDRVLKKYATARVVDEETEGGGFDARHEASLMEKMDEWKRNYYRGKLEISYDDPKDMGDLVFRYVEGLQWVMHYYYSGVASWGWFYDYHYAPRISDLRNVDKMSFYFPLGTPFHPYEQLMGVMPAASREVIPTAYHDLMLDPNSPILDFYPLEFELDLNGKKQDWEAIVKIPFIDEKRLLGAMATREHRLTPGERQRNGFGISYSFSFNPGEPTVYPSSLPGFFPPLYRCTSVMQPFDLPVMGGLHLVPGLCDGVKIGAEALAGFPSLYTLPHTAMLGFHGVNVHGTESRNKSMIVHIENPHEEKKMETVAQEMIGKRTFISWPFLQEGLVVAVSDSLFRYEKMAIVRGGPSKVISNPHAPHGLGHWKQKAERIESHYSKKLGVITGDVNVLLHVRPLKGLKRLDTGALVKDYEGQDKEIEQAVQMTLSHVASEDRRFLEKEAPPLSEEFPEGSKIFFLGEHAYGVAAQVSATMESTLSVVLAFFPSDKAENEKFKSIVDSRISIRYFPSFKASELVGLSSRALSRITSSFMVLTAGGKKENVGLSLKFEAKALKVIDYSRKNDRFWEFSQKTVDLVKDYKAKFPQIFRRLDSGGDDMVRASDVFDDDADAKVQEVKAWLKARGVRDFEPVSLFADQLNKDTVSEIEKIADAVTVNKSQSAIKKAIVKGIPRQAVLKPAHAVYRLQHQHFALGDRVTMVQDSGGVPLSVKGVVIGLNSKSMDVVWDVAFMAGVTLGDRCSQYRGSTVEFDSCLNLTNPQFIASTNPKVPTVAAPTTPFNPRTGPYPAVRPAPGQAPASGFRPGPASTNTNNPVHIMTNPNHRARGATRGLASRGGHPQHAIHAPAAAPVVEAAADIVTVTESSEPVQTNGQTNGAPLNILPRGGGRGGGAPRGAFPPRGRGRGGSGPQVDRGRGGAGRGGFRARGRGFAPPLPS</sequence>
<dbReference type="PANTHER" id="PTHR12341">
    <property type="entry name" value="5'-&gt;3' EXORIBONUCLEASE"/>
    <property type="match status" value="1"/>
</dbReference>
<evidence type="ECO:0000259" key="7">
    <source>
        <dbReference type="Pfam" id="PF03159"/>
    </source>
</evidence>
<keyword evidence="2" id="KW-0507">mRNA processing</keyword>
<dbReference type="InterPro" id="IPR040992">
    <property type="entry name" value="XRN1_D1"/>
</dbReference>
<keyword evidence="5" id="KW-0269">Exonuclease</keyword>
<dbReference type="Gene3D" id="2.30.30.750">
    <property type="match status" value="1"/>
</dbReference>
<evidence type="ECO:0000313" key="13">
    <source>
        <dbReference type="Proteomes" id="UP000076532"/>
    </source>
</evidence>
<evidence type="ECO:0000256" key="2">
    <source>
        <dbReference type="ARBA" id="ARBA00022664"/>
    </source>
</evidence>
<dbReference type="EMBL" id="KV417553">
    <property type="protein sequence ID" value="KZP20643.1"/>
    <property type="molecule type" value="Genomic_DNA"/>
</dbReference>
<feature type="domain" description="5'-3' exoribonuclease 1 SH3-like" evidence="9">
    <location>
        <begin position="1335"/>
        <end position="1401"/>
    </location>
</feature>
<evidence type="ECO:0000259" key="11">
    <source>
        <dbReference type="Pfam" id="PF18334"/>
    </source>
</evidence>
<feature type="domain" description="Xrn1 helical" evidence="8">
    <location>
        <begin position="414"/>
        <end position="846"/>
    </location>
</feature>